<name>A0ABY8U5U9_TETOB</name>
<organism evidence="1 2">
    <name type="scientific">Tetradesmus obliquus</name>
    <name type="common">Green alga</name>
    <name type="synonym">Acutodesmus obliquus</name>
    <dbReference type="NCBI Taxonomy" id="3088"/>
    <lineage>
        <taxon>Eukaryota</taxon>
        <taxon>Viridiplantae</taxon>
        <taxon>Chlorophyta</taxon>
        <taxon>core chlorophytes</taxon>
        <taxon>Chlorophyceae</taxon>
        <taxon>CS clade</taxon>
        <taxon>Sphaeropleales</taxon>
        <taxon>Scenedesmaceae</taxon>
        <taxon>Tetradesmus</taxon>
    </lineage>
</organism>
<dbReference type="PANTHER" id="PTHR47467:SF1">
    <property type="entry name" value="WD40 REPEAT-CONTAINING PROTEIN"/>
    <property type="match status" value="1"/>
</dbReference>
<dbReference type="EMBL" id="CP126214">
    <property type="protein sequence ID" value="WIA16647.1"/>
    <property type="molecule type" value="Genomic_DNA"/>
</dbReference>
<dbReference type="Gene3D" id="2.130.10.10">
    <property type="entry name" value="YVTN repeat-like/Quinoprotein amine dehydrogenase"/>
    <property type="match status" value="1"/>
</dbReference>
<dbReference type="SUPFAM" id="SSF50978">
    <property type="entry name" value="WD40 repeat-like"/>
    <property type="match status" value="1"/>
</dbReference>
<accession>A0ABY8U5U9</accession>
<proteinExistence type="predicted"/>
<dbReference type="Proteomes" id="UP001244341">
    <property type="component" value="Chromosome 7b"/>
</dbReference>
<keyword evidence="2" id="KW-1185">Reference proteome</keyword>
<reference evidence="1 2" key="1">
    <citation type="submission" date="2023-05" db="EMBL/GenBank/DDBJ databases">
        <title>A 100% complete, gapless, phased diploid assembly of the Scenedesmus obliquus UTEX 3031 genome.</title>
        <authorList>
            <person name="Biondi T.C."/>
            <person name="Hanschen E.R."/>
            <person name="Kwon T."/>
            <person name="Eng W."/>
            <person name="Kruse C.P.S."/>
            <person name="Koehler S.I."/>
            <person name="Kunde Y."/>
            <person name="Gleasner C.D."/>
            <person name="You Mak K.T."/>
            <person name="Polle J."/>
            <person name="Hovde B.T."/>
            <person name="Starkenburg S.R."/>
        </authorList>
    </citation>
    <scope>NUCLEOTIDE SEQUENCE [LARGE SCALE GENOMIC DNA]</scope>
    <source>
        <strain evidence="1 2">DOE0152z</strain>
    </source>
</reference>
<dbReference type="PANTHER" id="PTHR47467">
    <property type="entry name" value="OS01G0867200 PROTEIN"/>
    <property type="match status" value="1"/>
</dbReference>
<protein>
    <submittedName>
        <fullName evidence="1">Uncharacterized protein</fullName>
    </submittedName>
</protein>
<dbReference type="InterPro" id="IPR015943">
    <property type="entry name" value="WD40/YVTN_repeat-like_dom_sf"/>
</dbReference>
<dbReference type="InterPro" id="IPR036322">
    <property type="entry name" value="WD40_repeat_dom_sf"/>
</dbReference>
<gene>
    <name evidence="1" type="ORF">OEZ85_013310</name>
</gene>
<sequence>MHGCRIAAWALQDAPESSVYCSAIATGSRVYWSQVSALQQNAKPEQGKEGILLPVRLQAQPVLHLQQLTHAGELQALALHQCAVQQADGQGQQSPQLLLASVDAYGAGSIVRMQLDLQDQCSEAAAAAAAAAAGTPALLAQLRFSPQDSCREGGWAGACFSSSSSSSSGSDAGLLLATARGFAKDVSLYDVETGGLIRTYSTSLNPYALRFLPPGLAGTEGQLLAVAESHMVSLWDARAAGAAGGCVQRLATATVGQPLYALDWCGAQGGLLGSAGAERSLFLTEPRKWKLLSKWGGATRLAIHSLSFLQSDPRYAVLAGLDLEVLCGRWDKPGSNARAFQTSAAAAAEDGEAAAAAVKVTAAAAAPGAPGSGDRTRGAAAAAAAAAGDGGASVEGGAAAGAAAGVSFRGDARWLGVSKAAGVDVLAGFAASGNLVYARLR</sequence>
<evidence type="ECO:0000313" key="1">
    <source>
        <dbReference type="EMBL" id="WIA16647.1"/>
    </source>
</evidence>
<evidence type="ECO:0000313" key="2">
    <source>
        <dbReference type="Proteomes" id="UP001244341"/>
    </source>
</evidence>